<dbReference type="GO" id="GO:0009279">
    <property type="term" value="C:cell outer membrane"/>
    <property type="evidence" value="ECO:0007669"/>
    <property type="project" value="UniProtKB-SubCell"/>
</dbReference>
<feature type="transmembrane region" description="Helical" evidence="8">
    <location>
        <begin position="12"/>
        <end position="34"/>
    </location>
</feature>
<dbReference type="Gene3D" id="2.40.160.60">
    <property type="entry name" value="Outer membrane protein transport protein (OMPP1/FadL/TodX)"/>
    <property type="match status" value="1"/>
</dbReference>
<evidence type="ECO:0000256" key="8">
    <source>
        <dbReference type="SAM" id="Phobius"/>
    </source>
</evidence>
<keyword evidence="6" id="KW-0998">Cell outer membrane</keyword>
<organism evidence="9">
    <name type="scientific">marine sediment metagenome</name>
    <dbReference type="NCBI Taxonomy" id="412755"/>
    <lineage>
        <taxon>unclassified sequences</taxon>
        <taxon>metagenomes</taxon>
        <taxon>ecological metagenomes</taxon>
    </lineage>
</organism>
<dbReference type="InterPro" id="IPR005017">
    <property type="entry name" value="OMPP1/FadL/TodX"/>
</dbReference>
<evidence type="ECO:0000256" key="7">
    <source>
        <dbReference type="SAM" id="MobiDB-lite"/>
    </source>
</evidence>
<keyword evidence="5 8" id="KW-0472">Membrane</keyword>
<keyword evidence="4" id="KW-0732">Signal</keyword>
<evidence type="ECO:0000256" key="2">
    <source>
        <dbReference type="ARBA" id="ARBA00022452"/>
    </source>
</evidence>
<evidence type="ECO:0000256" key="3">
    <source>
        <dbReference type="ARBA" id="ARBA00022692"/>
    </source>
</evidence>
<evidence type="ECO:0000256" key="4">
    <source>
        <dbReference type="ARBA" id="ARBA00022729"/>
    </source>
</evidence>
<evidence type="ECO:0000256" key="5">
    <source>
        <dbReference type="ARBA" id="ARBA00023136"/>
    </source>
</evidence>
<dbReference type="SUPFAM" id="SSF56935">
    <property type="entry name" value="Porins"/>
    <property type="match status" value="1"/>
</dbReference>
<protein>
    <recommendedName>
        <fullName evidence="10">Outer membrane protein beta-barrel domain-containing protein</fullName>
    </recommendedName>
</protein>
<feature type="region of interest" description="Disordered" evidence="7">
    <location>
        <begin position="186"/>
        <end position="211"/>
    </location>
</feature>
<dbReference type="PANTHER" id="PTHR35093:SF8">
    <property type="entry name" value="OUTER MEMBRANE PROTEIN NMB0088-RELATED"/>
    <property type="match status" value="1"/>
</dbReference>
<proteinExistence type="predicted"/>
<evidence type="ECO:0000313" key="9">
    <source>
        <dbReference type="EMBL" id="GAH07990.1"/>
    </source>
</evidence>
<name>X1DIA3_9ZZZZ</name>
<reference evidence="9" key="1">
    <citation type="journal article" date="2014" name="Front. Microbiol.">
        <title>High frequency of phylogenetically diverse reductive dehalogenase-homologous genes in deep subseafloor sedimentary metagenomes.</title>
        <authorList>
            <person name="Kawai M."/>
            <person name="Futagami T."/>
            <person name="Toyoda A."/>
            <person name="Takaki Y."/>
            <person name="Nishi S."/>
            <person name="Hori S."/>
            <person name="Arai W."/>
            <person name="Tsubouchi T."/>
            <person name="Morono Y."/>
            <person name="Uchiyama I."/>
            <person name="Ito T."/>
            <person name="Fujiyama A."/>
            <person name="Inagaki F."/>
            <person name="Takami H."/>
        </authorList>
    </citation>
    <scope>NUCLEOTIDE SEQUENCE</scope>
    <source>
        <strain evidence="9">Expedition CK06-06</strain>
    </source>
</reference>
<sequence>QQGSIYIGCPLLVALIATLFFAIPCVSIAGGLYLNEFGTPSMGVAGAGANAVASDASTSFHNPAGMTRIKGNELMGTAGLLNATVKFDPDSDTPISGGDGGNAGGLAPIIGGFYVHSLSDKWKVGANFITISAAVLDYGDGWTGRYLSTEVSMLSMTFYPSVAYQVNDWLSLGGGPQIMYADLDMEAKAPPPNGDGKVKIDGDTDTRYGKK</sequence>
<keyword evidence="2" id="KW-1134">Transmembrane beta strand</keyword>
<evidence type="ECO:0008006" key="10">
    <source>
        <dbReference type="Google" id="ProtNLM"/>
    </source>
</evidence>
<keyword evidence="8" id="KW-1133">Transmembrane helix</keyword>
<dbReference type="GO" id="GO:0015483">
    <property type="term" value="F:long-chain fatty acid transporting porin activity"/>
    <property type="evidence" value="ECO:0007669"/>
    <property type="project" value="TreeGrafter"/>
</dbReference>
<dbReference type="EMBL" id="BART01033498">
    <property type="protein sequence ID" value="GAH07990.1"/>
    <property type="molecule type" value="Genomic_DNA"/>
</dbReference>
<dbReference type="PANTHER" id="PTHR35093">
    <property type="entry name" value="OUTER MEMBRANE PROTEIN NMB0088-RELATED"/>
    <property type="match status" value="1"/>
</dbReference>
<feature type="compositionally biased region" description="Basic and acidic residues" evidence="7">
    <location>
        <begin position="196"/>
        <end position="211"/>
    </location>
</feature>
<dbReference type="AlphaFoldDB" id="X1DIA3"/>
<comment type="caution">
    <text evidence="9">The sequence shown here is derived from an EMBL/GenBank/DDBJ whole genome shotgun (WGS) entry which is preliminary data.</text>
</comment>
<feature type="non-terminal residue" evidence="9">
    <location>
        <position position="1"/>
    </location>
</feature>
<keyword evidence="3 8" id="KW-0812">Transmembrane</keyword>
<dbReference type="Pfam" id="PF03349">
    <property type="entry name" value="Toluene_X"/>
    <property type="match status" value="1"/>
</dbReference>
<evidence type="ECO:0000256" key="6">
    <source>
        <dbReference type="ARBA" id="ARBA00023237"/>
    </source>
</evidence>
<comment type="subcellular location">
    <subcellularLocation>
        <location evidence="1">Cell outer membrane</location>
        <topology evidence="1">Multi-pass membrane protein</topology>
    </subcellularLocation>
</comment>
<accession>X1DIA3</accession>
<evidence type="ECO:0000256" key="1">
    <source>
        <dbReference type="ARBA" id="ARBA00004571"/>
    </source>
</evidence>
<gene>
    <name evidence="9" type="ORF">S01H4_57542</name>
</gene>